<feature type="compositionally biased region" description="Low complexity" evidence="1">
    <location>
        <begin position="67"/>
        <end position="80"/>
    </location>
</feature>
<organism evidence="2 3">
    <name type="scientific">Geodermatophilus poikilotrophus</name>
    <dbReference type="NCBI Taxonomy" id="1333667"/>
    <lineage>
        <taxon>Bacteria</taxon>
        <taxon>Bacillati</taxon>
        <taxon>Actinomycetota</taxon>
        <taxon>Actinomycetes</taxon>
        <taxon>Geodermatophilales</taxon>
        <taxon>Geodermatophilaceae</taxon>
        <taxon>Geodermatophilus</taxon>
    </lineage>
</organism>
<feature type="compositionally biased region" description="Low complexity" evidence="1">
    <location>
        <begin position="141"/>
        <end position="157"/>
    </location>
</feature>
<sequence>MTDFLGSLVARSVGPREELAPRPRARFEPAVAPITTGADIPDDDLVEAQDETRRQPHHGPGPGARGSAGPASPAPGQASREPGEPHVPPAVRSPERVERRAPVTPAPAPVEDGPAPSTPAVTAARDSGVRPPVTGDAQDLPEATARPPAAPAAAVAPPRAPGDVPPPPPSPPRAGPPAPRRPGDEAPAAPDPAPSAQSSPVEPTRREPTAPPSSPRARRTPAPPAEAPVERRPGGSTDVRPGPPAPPVRVREVGEDAAPGGWLRPPAPDQFRAHREETGTRDEVVVEVTIGRVEVRSRPTAPAPGRRPVPAPGVLPLAEYLARRGGR</sequence>
<dbReference type="EMBL" id="FOIE01000001">
    <property type="protein sequence ID" value="SES75105.1"/>
    <property type="molecule type" value="Genomic_DNA"/>
</dbReference>
<feature type="region of interest" description="Disordered" evidence="1">
    <location>
        <begin position="1"/>
        <end position="283"/>
    </location>
</feature>
<accession>A0A1H9Z0V8</accession>
<protein>
    <submittedName>
        <fullName evidence="2">Uncharacterized protein</fullName>
    </submittedName>
</protein>
<feature type="compositionally biased region" description="Basic and acidic residues" evidence="1">
    <location>
        <begin position="271"/>
        <end position="283"/>
    </location>
</feature>
<gene>
    <name evidence="2" type="ORF">SAMN04488546_0372</name>
</gene>
<dbReference type="Proteomes" id="UP000198507">
    <property type="component" value="Unassembled WGS sequence"/>
</dbReference>
<evidence type="ECO:0000313" key="2">
    <source>
        <dbReference type="EMBL" id="SES75105.1"/>
    </source>
</evidence>
<feature type="compositionally biased region" description="Pro residues" evidence="1">
    <location>
        <begin position="158"/>
        <end position="180"/>
    </location>
</feature>
<evidence type="ECO:0000256" key="1">
    <source>
        <dbReference type="SAM" id="MobiDB-lite"/>
    </source>
</evidence>
<evidence type="ECO:0000313" key="3">
    <source>
        <dbReference type="Proteomes" id="UP000198507"/>
    </source>
</evidence>
<proteinExistence type="predicted"/>
<name>A0A1H9Z0V8_9ACTN</name>
<dbReference type="AlphaFoldDB" id="A0A1H9Z0V8"/>
<feature type="compositionally biased region" description="Acidic residues" evidence="1">
    <location>
        <begin position="40"/>
        <end position="49"/>
    </location>
</feature>
<keyword evidence="3" id="KW-1185">Reference proteome</keyword>
<reference evidence="3" key="1">
    <citation type="submission" date="2016-10" db="EMBL/GenBank/DDBJ databases">
        <authorList>
            <person name="Varghese N."/>
            <person name="Submissions S."/>
        </authorList>
    </citation>
    <scope>NUCLEOTIDE SEQUENCE [LARGE SCALE GENOMIC DNA]</scope>
    <source>
        <strain evidence="3">DSM 44209</strain>
    </source>
</reference>
<feature type="compositionally biased region" description="Basic and acidic residues" evidence="1">
    <location>
        <begin position="14"/>
        <end position="27"/>
    </location>
</feature>